<dbReference type="Gene3D" id="3.10.450.50">
    <property type="match status" value="1"/>
</dbReference>
<dbReference type="InterPro" id="IPR032710">
    <property type="entry name" value="NTF2-like_dom_sf"/>
</dbReference>
<reference evidence="2 3" key="1">
    <citation type="submission" date="2019-09" db="EMBL/GenBank/DDBJ databases">
        <authorList>
            <person name="Wang X."/>
        </authorList>
    </citation>
    <scope>NUCLEOTIDE SEQUENCE [LARGE SCALE GENOMIC DNA]</scope>
    <source>
        <strain evidence="2 3">CICC 11023</strain>
    </source>
</reference>
<dbReference type="InterPro" id="IPR037401">
    <property type="entry name" value="SnoaL-like"/>
</dbReference>
<evidence type="ECO:0000313" key="2">
    <source>
        <dbReference type="EMBL" id="KAA8884493.1"/>
    </source>
</evidence>
<comment type="caution">
    <text evidence="2">The sequence shown here is derived from an EMBL/GenBank/DDBJ whole genome shotgun (WGS) entry which is preliminary data.</text>
</comment>
<dbReference type="RefSeq" id="WP_150406099.1">
    <property type="nucleotide sequence ID" value="NZ_VXLC01000019.1"/>
</dbReference>
<feature type="domain" description="SnoaL-like" evidence="1">
    <location>
        <begin position="11"/>
        <end position="106"/>
    </location>
</feature>
<keyword evidence="3" id="KW-1185">Reference proteome</keyword>
<dbReference type="Proteomes" id="UP000323876">
    <property type="component" value="Unassembled WGS sequence"/>
</dbReference>
<name>A0A5N0E699_9NOCA</name>
<dbReference type="Pfam" id="PF12680">
    <property type="entry name" value="SnoaL_2"/>
    <property type="match status" value="1"/>
</dbReference>
<dbReference type="SUPFAM" id="SSF54427">
    <property type="entry name" value="NTF2-like"/>
    <property type="match status" value="1"/>
</dbReference>
<gene>
    <name evidence="2" type="ORF">F3087_33365</name>
</gene>
<organism evidence="2 3">
    <name type="scientific">Nocardia colli</name>
    <dbReference type="NCBI Taxonomy" id="2545717"/>
    <lineage>
        <taxon>Bacteria</taxon>
        <taxon>Bacillati</taxon>
        <taxon>Actinomycetota</taxon>
        <taxon>Actinomycetes</taxon>
        <taxon>Mycobacteriales</taxon>
        <taxon>Nocardiaceae</taxon>
        <taxon>Nocardia</taxon>
    </lineage>
</organism>
<dbReference type="OrthoDB" id="4546439at2"/>
<sequence length="146" mass="15848">MHPEETATDSVAKFCAATTAADFDALMETLTPDATLVSPLSGRLVFRGKDDLRILLTTAYGGLANLRWTEQIGDGRRRVLLAEANVGPFRLTEALVLELAEDGRIRGLNPHLRPWLTLTALAVWLAPGLLRHPGVLRRAMRGAAAP</sequence>
<evidence type="ECO:0000313" key="3">
    <source>
        <dbReference type="Proteomes" id="UP000323876"/>
    </source>
</evidence>
<dbReference type="AlphaFoldDB" id="A0A5N0E699"/>
<accession>A0A5N0E699</accession>
<evidence type="ECO:0000259" key="1">
    <source>
        <dbReference type="Pfam" id="PF12680"/>
    </source>
</evidence>
<protein>
    <submittedName>
        <fullName evidence="2">Nuclear transport factor 2 family protein</fullName>
    </submittedName>
</protein>
<proteinExistence type="predicted"/>
<dbReference type="EMBL" id="VXLC01000019">
    <property type="protein sequence ID" value="KAA8884493.1"/>
    <property type="molecule type" value="Genomic_DNA"/>
</dbReference>